<dbReference type="AlphaFoldDB" id="A0AAV7JSS7"/>
<accession>A0AAV7JSS7</accession>
<dbReference type="GO" id="GO:0046983">
    <property type="term" value="F:protein dimerization activity"/>
    <property type="evidence" value="ECO:0007669"/>
    <property type="project" value="InterPro"/>
</dbReference>
<name>A0AAV7JSS7_9METZ</name>
<feature type="domain" description="HAT C-terminal dimerisation" evidence="1">
    <location>
        <begin position="343"/>
        <end position="380"/>
    </location>
</feature>
<proteinExistence type="predicted"/>
<evidence type="ECO:0000313" key="3">
    <source>
        <dbReference type="Proteomes" id="UP001165289"/>
    </source>
</evidence>
<gene>
    <name evidence="2" type="ORF">LOD99_5042</name>
</gene>
<keyword evidence="3" id="KW-1185">Reference proteome</keyword>
<sequence>MECMGRYGFDECYINQNMIGFACDGASVILGKHSGVGTRMAKQFPNTILWHCLNHRLELSVSDTIKKLNSINHFKIFFDKLYSLYSRSPKNQRELIECSLAVSEQVTKVGRLLDTRWVSSSFRTVKAVWYSYESLCKHFETASQDFSRDSTDRAMFNGLEKRIRSPEFLMDLGLMFDTLYELSSLSELLQHRATSIMHADQMIKRTIRRLESLKNNPGTKSLEAECAAKELQFNTTGLKHNKAIVNINKHKFLGSLITSMEDRLFKITNPDDSTLMKDLQILNKETWPLEHTPGFGENEIKRLCRRFVLPEIILVDAFCEYYDNIGIRTPSALRPLINCVEVIPCSSSECERGFSQMNIILDEKRNRLTIEHVSSLLFIQLNGPPLTIWRPLEYSKSWLLHHNSATDVHGLKSKISEPHEREEIWKYY</sequence>
<dbReference type="InterPro" id="IPR012337">
    <property type="entry name" value="RNaseH-like_sf"/>
</dbReference>
<dbReference type="SUPFAM" id="SSF53098">
    <property type="entry name" value="Ribonuclease H-like"/>
    <property type="match status" value="1"/>
</dbReference>
<dbReference type="EMBL" id="JAKMXF010000302">
    <property type="protein sequence ID" value="KAI6651795.1"/>
    <property type="molecule type" value="Genomic_DNA"/>
</dbReference>
<comment type="caution">
    <text evidence="2">The sequence shown here is derived from an EMBL/GenBank/DDBJ whole genome shotgun (WGS) entry which is preliminary data.</text>
</comment>
<dbReference type="PANTHER" id="PTHR46880:SF8">
    <property type="entry name" value="E3 SUMO-PROTEIN LIGASE KIAA1586"/>
    <property type="match status" value="1"/>
</dbReference>
<evidence type="ECO:0000313" key="2">
    <source>
        <dbReference type="EMBL" id="KAI6651795.1"/>
    </source>
</evidence>
<reference evidence="2 3" key="1">
    <citation type="journal article" date="2023" name="BMC Biol.">
        <title>The compact genome of the sponge Oopsacas minuta (Hexactinellida) is lacking key metazoan core genes.</title>
        <authorList>
            <person name="Santini S."/>
            <person name="Schenkelaars Q."/>
            <person name="Jourda C."/>
            <person name="Duchesne M."/>
            <person name="Belahbib H."/>
            <person name="Rocher C."/>
            <person name="Selva M."/>
            <person name="Riesgo A."/>
            <person name="Vervoort M."/>
            <person name="Leys S.P."/>
            <person name="Kodjabachian L."/>
            <person name="Le Bivic A."/>
            <person name="Borchiellini C."/>
            <person name="Claverie J.M."/>
            <person name="Renard E."/>
        </authorList>
    </citation>
    <scope>NUCLEOTIDE SEQUENCE [LARGE SCALE GENOMIC DNA]</scope>
    <source>
        <strain evidence="2">SPO-2</strain>
    </source>
</reference>
<dbReference type="PANTHER" id="PTHR46880">
    <property type="entry name" value="RAS-ASSOCIATING DOMAIN-CONTAINING PROTEIN"/>
    <property type="match status" value="1"/>
</dbReference>
<organism evidence="2 3">
    <name type="scientific">Oopsacas minuta</name>
    <dbReference type="NCBI Taxonomy" id="111878"/>
    <lineage>
        <taxon>Eukaryota</taxon>
        <taxon>Metazoa</taxon>
        <taxon>Porifera</taxon>
        <taxon>Hexactinellida</taxon>
        <taxon>Hexasterophora</taxon>
        <taxon>Lyssacinosida</taxon>
        <taxon>Leucopsacidae</taxon>
        <taxon>Oopsacas</taxon>
    </lineage>
</organism>
<dbReference type="PROSITE" id="PS51257">
    <property type="entry name" value="PROKAR_LIPOPROTEIN"/>
    <property type="match status" value="1"/>
</dbReference>
<dbReference type="InterPro" id="IPR008906">
    <property type="entry name" value="HATC_C_dom"/>
</dbReference>
<protein>
    <recommendedName>
        <fullName evidence="1">HAT C-terminal dimerisation domain-containing protein</fullName>
    </recommendedName>
</protein>
<dbReference type="Pfam" id="PF05699">
    <property type="entry name" value="Dimer_Tnp_hAT"/>
    <property type="match status" value="1"/>
</dbReference>
<dbReference type="Proteomes" id="UP001165289">
    <property type="component" value="Unassembled WGS sequence"/>
</dbReference>
<evidence type="ECO:0000259" key="1">
    <source>
        <dbReference type="Pfam" id="PF05699"/>
    </source>
</evidence>